<proteinExistence type="predicted"/>
<reference evidence="1 2" key="1">
    <citation type="submission" date="2019-08" db="EMBL/GenBank/DDBJ databases">
        <title>In-depth cultivation of the pig gut microbiome towards novel bacterial diversity and tailored functional studies.</title>
        <authorList>
            <person name="Wylensek D."/>
            <person name="Hitch T.C.A."/>
            <person name="Clavel T."/>
        </authorList>
    </citation>
    <scope>NUCLEOTIDE SEQUENCE [LARGE SCALE GENOMIC DNA]</scope>
    <source>
        <strain evidence="1 2">WCA-693-APC-5D-A</strain>
    </source>
</reference>
<name>A0A6I2UJ97_9FIRM</name>
<gene>
    <name evidence="1" type="ORF">FYJ84_11845</name>
</gene>
<organism evidence="1 2">
    <name type="scientific">Anaerovibrio slackiae</name>
    <dbReference type="NCBI Taxonomy" id="2652309"/>
    <lineage>
        <taxon>Bacteria</taxon>
        <taxon>Bacillati</taxon>
        <taxon>Bacillota</taxon>
        <taxon>Negativicutes</taxon>
        <taxon>Selenomonadales</taxon>
        <taxon>Selenomonadaceae</taxon>
        <taxon>Anaerovibrio</taxon>
    </lineage>
</organism>
<keyword evidence="2" id="KW-1185">Reference proteome</keyword>
<sequence>MFGDNDFLRMFGGMNSEESAREVLVEPKTEDEIEKFIIENTWFTRKVYQLGRGVTLDGIINVITSKKYSDVSEVDNSSKKYKEFMFYNIKASCNHYGEIISLKVVGDFVVIQNGIDYINPPKPIYKNHNTDYEACRKVREDNKILHYFLFKDIDEYVEKMNKSFDAKICPHCGEEIVGKGKFCANCGATL</sequence>
<protein>
    <submittedName>
        <fullName evidence="1">Zinc ribbon domain-containing protein</fullName>
    </submittedName>
</protein>
<dbReference type="EMBL" id="VUNR01000029">
    <property type="protein sequence ID" value="MSU09670.1"/>
    <property type="molecule type" value="Genomic_DNA"/>
</dbReference>
<dbReference type="AlphaFoldDB" id="A0A6I2UJ97"/>
<dbReference type="GeneID" id="96779621"/>
<dbReference type="RefSeq" id="WP_154407836.1">
    <property type="nucleotide sequence ID" value="NZ_VUNR01000029.1"/>
</dbReference>
<evidence type="ECO:0000313" key="1">
    <source>
        <dbReference type="EMBL" id="MSU09670.1"/>
    </source>
</evidence>
<comment type="caution">
    <text evidence="1">The sequence shown here is derived from an EMBL/GenBank/DDBJ whole genome shotgun (WGS) entry which is preliminary data.</text>
</comment>
<dbReference type="Proteomes" id="UP000433181">
    <property type="component" value="Unassembled WGS sequence"/>
</dbReference>
<evidence type="ECO:0000313" key="2">
    <source>
        <dbReference type="Proteomes" id="UP000433181"/>
    </source>
</evidence>
<accession>A0A6I2UJ97</accession>